<name>A0AAV9J024_CYACA</name>
<dbReference type="EMBL" id="JANCYW010000015">
    <property type="protein sequence ID" value="KAK4537935.1"/>
    <property type="molecule type" value="Genomic_DNA"/>
</dbReference>
<reference evidence="2 3" key="1">
    <citation type="submission" date="2022-07" db="EMBL/GenBank/DDBJ databases">
        <title>Genome-wide signatures of adaptation to extreme environments.</title>
        <authorList>
            <person name="Cho C.H."/>
            <person name="Yoon H.S."/>
        </authorList>
    </citation>
    <scope>NUCLEOTIDE SEQUENCE [LARGE SCALE GENOMIC DNA]</scope>
    <source>
        <strain evidence="2 3">DBV 063 E5</strain>
    </source>
</reference>
<gene>
    <name evidence="2" type="ORF">CDCA_CDCA15G3960</name>
</gene>
<sequence>MTTAPPIRLEDHVTAVPRELRHDASAEDAERDSLAETPPPSGASPGEMSTDDYAEQWMAQHPGRKTIIFKTRGMSKPQGMTWLERAVSRRAPPPTPQPPPPLQKLDFYYRVAECKRRSRIELKKTWEPFRWLALKPAVFCRPLNTQPWDDSVWSVRVDVKLLRFLKWRLLPLYDNFMETRLRLAIPRMPARLQVRYRRETGTWHRYKSRREVRYSLDVADQLRFKVFAGDVEAPSVELRHRQVINMTSAVTLALQYRFGGEREKAVRFTGQLKRRF</sequence>
<organism evidence="2 3">
    <name type="scientific">Cyanidium caldarium</name>
    <name type="common">Red alga</name>
    <dbReference type="NCBI Taxonomy" id="2771"/>
    <lineage>
        <taxon>Eukaryota</taxon>
        <taxon>Rhodophyta</taxon>
        <taxon>Bangiophyceae</taxon>
        <taxon>Cyanidiales</taxon>
        <taxon>Cyanidiaceae</taxon>
        <taxon>Cyanidium</taxon>
    </lineage>
</organism>
<dbReference type="Proteomes" id="UP001301350">
    <property type="component" value="Unassembled WGS sequence"/>
</dbReference>
<protein>
    <submittedName>
        <fullName evidence="2">Uncharacterized protein</fullName>
    </submittedName>
</protein>
<dbReference type="AlphaFoldDB" id="A0AAV9J024"/>
<accession>A0AAV9J024</accession>
<proteinExistence type="predicted"/>
<keyword evidence="3" id="KW-1185">Reference proteome</keyword>
<evidence type="ECO:0000313" key="2">
    <source>
        <dbReference type="EMBL" id="KAK4537935.1"/>
    </source>
</evidence>
<feature type="compositionally biased region" description="Basic and acidic residues" evidence="1">
    <location>
        <begin position="8"/>
        <end position="25"/>
    </location>
</feature>
<feature type="region of interest" description="Disordered" evidence="1">
    <location>
        <begin position="1"/>
        <end position="50"/>
    </location>
</feature>
<evidence type="ECO:0000313" key="3">
    <source>
        <dbReference type="Proteomes" id="UP001301350"/>
    </source>
</evidence>
<comment type="caution">
    <text evidence="2">The sequence shown here is derived from an EMBL/GenBank/DDBJ whole genome shotgun (WGS) entry which is preliminary data.</text>
</comment>
<evidence type="ECO:0000256" key="1">
    <source>
        <dbReference type="SAM" id="MobiDB-lite"/>
    </source>
</evidence>